<feature type="domain" description="HTH crp-type" evidence="1">
    <location>
        <begin position="16"/>
        <end position="66"/>
    </location>
</feature>
<evidence type="ECO:0000313" key="2">
    <source>
        <dbReference type="EMBL" id="KXG43867.1"/>
    </source>
</evidence>
<dbReference type="GO" id="GO:0003677">
    <property type="term" value="F:DNA binding"/>
    <property type="evidence" value="ECO:0007669"/>
    <property type="project" value="InterPro"/>
</dbReference>
<reference evidence="2 3" key="1">
    <citation type="submission" date="2016-02" db="EMBL/GenBank/DDBJ databases">
        <title>Draft Genome for Tepidibacillus decaturensis nov. sp. Strain Z9, an Anaerobic, Moderately Thermophilic and Heterotrophic Bacterium from Deep Subsurface of the Illinois Basin, USA.</title>
        <authorList>
            <person name="Dong Y."/>
            <person name="Chang J.Y."/>
            <person name="Sanford R."/>
            <person name="Fouke B.W."/>
        </authorList>
    </citation>
    <scope>NUCLEOTIDE SEQUENCE [LARGE SCALE GENOMIC DNA]</scope>
    <source>
        <strain evidence="2 3">Z9</strain>
    </source>
</reference>
<keyword evidence="3" id="KW-1185">Reference proteome</keyword>
<evidence type="ECO:0000259" key="1">
    <source>
        <dbReference type="SMART" id="SM00419"/>
    </source>
</evidence>
<dbReference type="RefSeq" id="WP_068724906.1">
    <property type="nucleotide sequence ID" value="NZ_LSKU01000001.1"/>
</dbReference>
<evidence type="ECO:0000313" key="3">
    <source>
        <dbReference type="Proteomes" id="UP000070352"/>
    </source>
</evidence>
<dbReference type="Proteomes" id="UP000070352">
    <property type="component" value="Unassembled WGS sequence"/>
</dbReference>
<dbReference type="AlphaFoldDB" id="A0A135L4N4"/>
<dbReference type="InterPro" id="IPR012318">
    <property type="entry name" value="HTH_CRP"/>
</dbReference>
<name>A0A135L4N4_9BACI</name>
<dbReference type="GO" id="GO:0006355">
    <property type="term" value="P:regulation of DNA-templated transcription"/>
    <property type="evidence" value="ECO:0007669"/>
    <property type="project" value="InterPro"/>
</dbReference>
<organism evidence="2 3">
    <name type="scientific">Tepidibacillus decaturensis</name>
    <dbReference type="NCBI Taxonomy" id="1413211"/>
    <lineage>
        <taxon>Bacteria</taxon>
        <taxon>Bacillati</taxon>
        <taxon>Bacillota</taxon>
        <taxon>Bacilli</taxon>
        <taxon>Bacillales</taxon>
        <taxon>Bacillaceae</taxon>
        <taxon>Tepidibacillus</taxon>
    </lineage>
</organism>
<accession>A0A135L4N4</accession>
<gene>
    <name evidence="2" type="ORF">U473_07500</name>
</gene>
<proteinExistence type="predicted"/>
<dbReference type="InterPro" id="IPR036390">
    <property type="entry name" value="WH_DNA-bd_sf"/>
</dbReference>
<dbReference type="Pfam" id="PF13545">
    <property type="entry name" value="HTH_Crp_2"/>
    <property type="match status" value="1"/>
</dbReference>
<dbReference type="InterPro" id="IPR036388">
    <property type="entry name" value="WH-like_DNA-bd_sf"/>
</dbReference>
<dbReference type="SMART" id="SM00419">
    <property type="entry name" value="HTH_CRP"/>
    <property type="match status" value="1"/>
</dbReference>
<dbReference type="Gene3D" id="1.10.10.10">
    <property type="entry name" value="Winged helix-like DNA-binding domain superfamily/Winged helix DNA-binding domain"/>
    <property type="match status" value="1"/>
</dbReference>
<sequence length="73" mass="8557">MPSIKEMLQQVELLKGLDEEDLDRIEKITVRSMIGVTRETISRTFAQLKKEDLIETDDKNHLYINPNDLKDKI</sequence>
<dbReference type="EMBL" id="LSKU01000001">
    <property type="protein sequence ID" value="KXG43867.1"/>
    <property type="molecule type" value="Genomic_DNA"/>
</dbReference>
<protein>
    <recommendedName>
        <fullName evidence="1">HTH crp-type domain-containing protein</fullName>
    </recommendedName>
</protein>
<dbReference type="OrthoDB" id="9810708at2"/>
<dbReference type="SUPFAM" id="SSF46785">
    <property type="entry name" value="Winged helix' DNA-binding domain"/>
    <property type="match status" value="1"/>
</dbReference>
<comment type="caution">
    <text evidence="2">The sequence shown here is derived from an EMBL/GenBank/DDBJ whole genome shotgun (WGS) entry which is preliminary data.</text>
</comment>